<reference evidence="1 2" key="1">
    <citation type="journal article" date="2017" name="Curr. Biol.">
        <title>Genome architecture and evolution of a unichromosomal asexual nematode.</title>
        <authorList>
            <person name="Fradin H."/>
            <person name="Zegar C."/>
            <person name="Gutwein M."/>
            <person name="Lucas J."/>
            <person name="Kovtun M."/>
            <person name="Corcoran D."/>
            <person name="Baugh L.R."/>
            <person name="Kiontke K."/>
            <person name="Gunsalus K."/>
            <person name="Fitch D.H."/>
            <person name="Piano F."/>
        </authorList>
    </citation>
    <scope>NUCLEOTIDE SEQUENCE [LARGE SCALE GENOMIC DNA]</scope>
    <source>
        <strain evidence="1">PF1309</strain>
    </source>
</reference>
<gene>
    <name evidence="1" type="ORF">WR25_09142</name>
</gene>
<accession>A0A2A2LIK0</accession>
<protein>
    <submittedName>
        <fullName evidence="1">Uncharacterized protein</fullName>
    </submittedName>
</protein>
<keyword evidence="2" id="KW-1185">Reference proteome</keyword>
<organism evidence="1 2">
    <name type="scientific">Diploscapter pachys</name>
    <dbReference type="NCBI Taxonomy" id="2018661"/>
    <lineage>
        <taxon>Eukaryota</taxon>
        <taxon>Metazoa</taxon>
        <taxon>Ecdysozoa</taxon>
        <taxon>Nematoda</taxon>
        <taxon>Chromadorea</taxon>
        <taxon>Rhabditida</taxon>
        <taxon>Rhabditina</taxon>
        <taxon>Rhabditomorpha</taxon>
        <taxon>Rhabditoidea</taxon>
        <taxon>Rhabditidae</taxon>
        <taxon>Diploscapter</taxon>
    </lineage>
</organism>
<comment type="caution">
    <text evidence="1">The sequence shown here is derived from an EMBL/GenBank/DDBJ whole genome shotgun (WGS) entry which is preliminary data.</text>
</comment>
<sequence length="122" mass="14365">MSSPEQKIETIKELIVPIIRKSNGAQTEGLTNDEIWQPYNEMFLKLFDINEKWSYRLLKDDVPKEVRALEHEIRKLKVKPDMFNNNKDYVLSALKMAINKSSESSIRQFITLRQEIFGNYGK</sequence>
<name>A0A2A2LIK0_9BILA</name>
<proteinExistence type="predicted"/>
<dbReference type="Proteomes" id="UP000218231">
    <property type="component" value="Unassembled WGS sequence"/>
</dbReference>
<evidence type="ECO:0000313" key="1">
    <source>
        <dbReference type="EMBL" id="PAV85898.1"/>
    </source>
</evidence>
<dbReference type="AlphaFoldDB" id="A0A2A2LIK0"/>
<evidence type="ECO:0000313" key="2">
    <source>
        <dbReference type="Proteomes" id="UP000218231"/>
    </source>
</evidence>
<dbReference type="EMBL" id="LIAE01006717">
    <property type="protein sequence ID" value="PAV85898.1"/>
    <property type="molecule type" value="Genomic_DNA"/>
</dbReference>